<feature type="region of interest" description="Disordered" evidence="1">
    <location>
        <begin position="151"/>
        <end position="303"/>
    </location>
</feature>
<feature type="compositionally biased region" description="Basic and acidic residues" evidence="1">
    <location>
        <begin position="237"/>
        <end position="267"/>
    </location>
</feature>
<sequence length="303" mass="32816">MDLDEVADELYGLPLDEFTPTRTERERQAKSDGDQQLAGAIRRLTKPNVAAWLTNQLVRQHPDEIDPLLQLGAGLRDATAALSGDRLRTLAREQHRVVAALVQQARALARDAGQAVSEDTARAVQTTLQAALADEDAADAVRAARLTKPLEHTGFGGLSGLGDRGASGAATRSDRPGRTGTSDDFPDDSPDDSADDRAAARERDRAERELEQARQAVADATEQRSEARATARAATDAARDARDEVDRLEDALASARRDLTQREREQARTSSALDRAEQALAATQARVRELTSPGTPRSTSRRR</sequence>
<feature type="compositionally biased region" description="Low complexity" evidence="1">
    <location>
        <begin position="291"/>
        <end position="303"/>
    </location>
</feature>
<dbReference type="Proteomes" id="UP000663792">
    <property type="component" value="Unassembled WGS sequence"/>
</dbReference>
<evidence type="ECO:0000313" key="2">
    <source>
        <dbReference type="EMBL" id="MBM9468373.1"/>
    </source>
</evidence>
<dbReference type="AlphaFoldDB" id="A0A938YEZ9"/>
<organism evidence="2 3">
    <name type="scientific">Nakamurella leprariae</name>
    <dbReference type="NCBI Taxonomy" id="2803911"/>
    <lineage>
        <taxon>Bacteria</taxon>
        <taxon>Bacillati</taxon>
        <taxon>Actinomycetota</taxon>
        <taxon>Actinomycetes</taxon>
        <taxon>Nakamurellales</taxon>
        <taxon>Nakamurellaceae</taxon>
        <taxon>Nakamurella</taxon>
    </lineage>
</organism>
<feature type="compositionally biased region" description="Acidic residues" evidence="1">
    <location>
        <begin position="184"/>
        <end position="194"/>
    </location>
</feature>
<feature type="compositionally biased region" description="Gly residues" evidence="1">
    <location>
        <begin position="154"/>
        <end position="165"/>
    </location>
</feature>
<name>A0A938YEZ9_9ACTN</name>
<evidence type="ECO:0000256" key="1">
    <source>
        <dbReference type="SAM" id="MobiDB-lite"/>
    </source>
</evidence>
<evidence type="ECO:0000313" key="3">
    <source>
        <dbReference type="Proteomes" id="UP000663792"/>
    </source>
</evidence>
<comment type="caution">
    <text evidence="2">The sequence shown here is derived from an EMBL/GenBank/DDBJ whole genome shotgun (WGS) entry which is preliminary data.</text>
</comment>
<reference evidence="2" key="1">
    <citation type="submission" date="2021-01" db="EMBL/GenBank/DDBJ databases">
        <title>YIM 132084 draft genome.</title>
        <authorList>
            <person name="An D."/>
        </authorList>
    </citation>
    <scope>NUCLEOTIDE SEQUENCE</scope>
    <source>
        <strain evidence="2">YIM 132084</strain>
    </source>
</reference>
<protein>
    <submittedName>
        <fullName evidence="2">Uncharacterized protein</fullName>
    </submittedName>
</protein>
<proteinExistence type="predicted"/>
<feature type="compositionally biased region" description="Basic and acidic residues" evidence="1">
    <location>
        <begin position="195"/>
        <end position="212"/>
    </location>
</feature>
<gene>
    <name evidence="2" type="ORF">JL106_13905</name>
</gene>
<dbReference type="RefSeq" id="WP_205261332.1">
    <property type="nucleotide sequence ID" value="NZ_JAERWK010000017.1"/>
</dbReference>
<keyword evidence="3" id="KW-1185">Reference proteome</keyword>
<dbReference type="EMBL" id="JAERWK010000017">
    <property type="protein sequence ID" value="MBM9468373.1"/>
    <property type="molecule type" value="Genomic_DNA"/>
</dbReference>
<accession>A0A938YEZ9</accession>